<organism evidence="1 2">
    <name type="scientific">Fluoribacter dumoffii</name>
    <dbReference type="NCBI Taxonomy" id="463"/>
    <lineage>
        <taxon>Bacteria</taxon>
        <taxon>Pseudomonadati</taxon>
        <taxon>Pseudomonadota</taxon>
        <taxon>Gammaproteobacteria</taxon>
        <taxon>Legionellales</taxon>
        <taxon>Legionellaceae</taxon>
        <taxon>Fluoribacter</taxon>
    </lineage>
</organism>
<protein>
    <submittedName>
        <fullName evidence="1">Uncharacterized protein</fullName>
    </submittedName>
</protein>
<dbReference type="RefSeq" id="WP_019350046.1">
    <property type="nucleotide sequence ID" value="NZ_UGGT01000001.1"/>
</dbReference>
<sequence>MSDMEILEYFPEARAEEEKEKALCFHPKNSNHEQNNLVYLLDWEEEFDVIRSIN</sequence>
<proteinExistence type="predicted"/>
<dbReference type="Proteomes" id="UP000254554">
    <property type="component" value="Unassembled WGS sequence"/>
</dbReference>
<dbReference type="AlphaFoldDB" id="A0A377GBC1"/>
<accession>A0A377GBC1</accession>
<reference evidence="1 2" key="1">
    <citation type="submission" date="2018-06" db="EMBL/GenBank/DDBJ databases">
        <authorList>
            <consortium name="Pathogen Informatics"/>
            <person name="Doyle S."/>
        </authorList>
    </citation>
    <scope>NUCLEOTIDE SEQUENCE [LARGE SCALE GENOMIC DNA]</scope>
    <source>
        <strain evidence="1 2">NCTC11370</strain>
    </source>
</reference>
<name>A0A377GBC1_9GAMM</name>
<evidence type="ECO:0000313" key="1">
    <source>
        <dbReference type="EMBL" id="STO22105.1"/>
    </source>
</evidence>
<keyword evidence="2" id="KW-1185">Reference proteome</keyword>
<evidence type="ECO:0000313" key="2">
    <source>
        <dbReference type="Proteomes" id="UP000254554"/>
    </source>
</evidence>
<dbReference type="STRING" id="1094715.GCA_000236165_02037"/>
<dbReference type="GeneID" id="93294466"/>
<dbReference type="EMBL" id="UGGT01000001">
    <property type="protein sequence ID" value="STO22105.1"/>
    <property type="molecule type" value="Genomic_DNA"/>
</dbReference>
<gene>
    <name evidence="1" type="ORF">NCTC11370_02189</name>
</gene>